<accession>A0A6C0GU30</accession>
<dbReference type="GO" id="GO:0016787">
    <property type="term" value="F:hydrolase activity"/>
    <property type="evidence" value="ECO:0007669"/>
    <property type="project" value="UniProtKB-KW"/>
</dbReference>
<dbReference type="AlphaFoldDB" id="A0A6C0GU30"/>
<gene>
    <name evidence="3" type="ORF">GXP67_34600</name>
</gene>
<dbReference type="PANTHER" id="PTHR48081">
    <property type="entry name" value="AB HYDROLASE SUPERFAMILY PROTEIN C4A8.06C"/>
    <property type="match status" value="1"/>
</dbReference>
<proteinExistence type="predicted"/>
<organism evidence="3 4">
    <name type="scientific">Rhodocytophaga rosea</name>
    <dbReference type="NCBI Taxonomy" id="2704465"/>
    <lineage>
        <taxon>Bacteria</taxon>
        <taxon>Pseudomonadati</taxon>
        <taxon>Bacteroidota</taxon>
        <taxon>Cytophagia</taxon>
        <taxon>Cytophagales</taxon>
        <taxon>Rhodocytophagaceae</taxon>
        <taxon>Rhodocytophaga</taxon>
    </lineage>
</organism>
<dbReference type="Proteomes" id="UP000480178">
    <property type="component" value="Chromosome"/>
</dbReference>
<dbReference type="SUPFAM" id="SSF53474">
    <property type="entry name" value="alpha/beta-Hydrolases"/>
    <property type="match status" value="1"/>
</dbReference>
<dbReference type="InterPro" id="IPR029058">
    <property type="entry name" value="AB_hydrolase_fold"/>
</dbReference>
<dbReference type="Gene3D" id="3.40.50.1820">
    <property type="entry name" value="alpha/beta hydrolase"/>
    <property type="match status" value="1"/>
</dbReference>
<reference evidence="3 4" key="1">
    <citation type="submission" date="2020-01" db="EMBL/GenBank/DDBJ databases">
        <authorList>
            <person name="Kim M.K."/>
        </authorList>
    </citation>
    <scope>NUCLEOTIDE SEQUENCE [LARGE SCALE GENOMIC DNA]</scope>
    <source>
        <strain evidence="3 4">172606-1</strain>
    </source>
</reference>
<protein>
    <submittedName>
        <fullName evidence="3">Alpha/beta hydrolase</fullName>
    </submittedName>
</protein>
<evidence type="ECO:0000259" key="2">
    <source>
        <dbReference type="Pfam" id="PF20434"/>
    </source>
</evidence>
<keyword evidence="4" id="KW-1185">Reference proteome</keyword>
<dbReference type="PANTHER" id="PTHR48081:SF6">
    <property type="entry name" value="PEPTIDASE S9 PROLYL OLIGOPEPTIDASE CATALYTIC DOMAIN-CONTAINING PROTEIN"/>
    <property type="match status" value="1"/>
</dbReference>
<evidence type="ECO:0000313" key="3">
    <source>
        <dbReference type="EMBL" id="QHT71427.1"/>
    </source>
</evidence>
<evidence type="ECO:0000256" key="1">
    <source>
        <dbReference type="ARBA" id="ARBA00022801"/>
    </source>
</evidence>
<dbReference type="RefSeq" id="WP_162447366.1">
    <property type="nucleotide sequence ID" value="NZ_CP048222.1"/>
</dbReference>
<evidence type="ECO:0000313" key="4">
    <source>
        <dbReference type="Proteomes" id="UP000480178"/>
    </source>
</evidence>
<dbReference type="KEGG" id="rhoz:GXP67_34600"/>
<dbReference type="InterPro" id="IPR049492">
    <property type="entry name" value="BD-FAE-like_dom"/>
</dbReference>
<dbReference type="Pfam" id="PF20434">
    <property type="entry name" value="BD-FAE"/>
    <property type="match status" value="1"/>
</dbReference>
<dbReference type="InterPro" id="IPR050300">
    <property type="entry name" value="GDXG_lipolytic_enzyme"/>
</dbReference>
<feature type="domain" description="BD-FAE-like" evidence="2">
    <location>
        <begin position="67"/>
        <end position="261"/>
    </location>
</feature>
<dbReference type="EMBL" id="CP048222">
    <property type="protein sequence ID" value="QHT71427.1"/>
    <property type="molecule type" value="Genomic_DNA"/>
</dbReference>
<sequence length="306" mass="33830">MTFIMPTSRRNFIVKSSLLSGLMLSSALPTRAETNKKPVESKKETVYLWEKGSKNDLPTEESERPKLEIYLPQQAATNRRCVVVCPGGGYYGIAEDHEGKQVAELFNGHGIVAALLFYRHRTHQHPAPYADACRAMRIMRNNATTYQIDPNKIAIMGFSAGGHLASTVSTQPDLYKDPLDDLVAKVSARPDRVILGYPVISLGEFAHIGSRDNLLGKNADPALVKQLSNHLQVTAQTPPAFLFHTADDAGVPVQNSLLFAEACVRHKVPVELHVFPKGKHGVGLAQNDAHLKIWPQNLLNWLDQWA</sequence>
<keyword evidence="1 3" id="KW-0378">Hydrolase</keyword>
<name>A0A6C0GU30_9BACT</name>